<dbReference type="GO" id="GO:0046677">
    <property type="term" value="P:response to antibiotic"/>
    <property type="evidence" value="ECO:0007669"/>
    <property type="project" value="UniProtKB-KW"/>
</dbReference>
<keyword evidence="2 6" id="KW-0812">Transmembrane</keyword>
<evidence type="ECO:0000313" key="11">
    <source>
        <dbReference type="Proteomes" id="UP000185511"/>
    </source>
</evidence>
<feature type="transmembrane region" description="Helical" evidence="6">
    <location>
        <begin position="188"/>
        <end position="210"/>
    </location>
</feature>
<protein>
    <recommendedName>
        <fullName evidence="6">Transport permease protein</fullName>
    </recommendedName>
</protein>
<dbReference type="GO" id="GO:0043190">
    <property type="term" value="C:ATP-binding cassette (ABC) transporter complex"/>
    <property type="evidence" value="ECO:0007669"/>
    <property type="project" value="InterPro"/>
</dbReference>
<dbReference type="RefSeq" id="WP_083683011.1">
    <property type="nucleotide sequence ID" value="NZ_CP016076.1"/>
</dbReference>
<name>A0A1V0D9A7_9PSEU</name>
<dbReference type="PIRSF" id="PIRSF006648">
    <property type="entry name" value="DrrB"/>
    <property type="match status" value="1"/>
</dbReference>
<dbReference type="PRINTS" id="PR00164">
    <property type="entry name" value="ABC2TRNSPORT"/>
</dbReference>
<feature type="transmembrane region" description="Helical" evidence="6">
    <location>
        <begin position="158"/>
        <end position="176"/>
    </location>
</feature>
<comment type="similarity">
    <text evidence="6">Belongs to the ABC-2 integral membrane protein family.</text>
</comment>
<comment type="subcellular location">
    <subcellularLocation>
        <location evidence="6">Cell membrane</location>
        <topology evidence="6">Multi-pass membrane protein</topology>
    </subcellularLocation>
    <subcellularLocation>
        <location evidence="1">Membrane</location>
        <topology evidence="1">Multi-pass membrane protein</topology>
    </subcellularLocation>
</comment>
<dbReference type="Proteomes" id="UP000185511">
    <property type="component" value="Chromosome"/>
</dbReference>
<gene>
    <name evidence="9" type="ORF">UA74_07710</name>
</gene>
<dbReference type="PANTHER" id="PTHR43229:SF2">
    <property type="entry name" value="NODULATION PROTEIN J"/>
    <property type="match status" value="1"/>
</dbReference>
<feature type="domain" description="ABC transmembrane type-2" evidence="8">
    <location>
        <begin position="68"/>
        <end position="300"/>
    </location>
</feature>
<organism evidence="10">
    <name type="scientific">Actinoalloteichus fjordicus</name>
    <dbReference type="NCBI Taxonomy" id="1612552"/>
    <lineage>
        <taxon>Bacteria</taxon>
        <taxon>Bacillati</taxon>
        <taxon>Actinomycetota</taxon>
        <taxon>Actinomycetes</taxon>
        <taxon>Pseudonocardiales</taxon>
        <taxon>Pseudonocardiaceae</taxon>
        <taxon>Actinoalloteichus</taxon>
    </lineage>
</organism>
<feature type="region of interest" description="Disordered" evidence="7">
    <location>
        <begin position="1"/>
        <end position="43"/>
    </location>
</feature>
<dbReference type="GO" id="GO:0140359">
    <property type="term" value="F:ABC-type transporter activity"/>
    <property type="evidence" value="ECO:0007669"/>
    <property type="project" value="InterPro"/>
</dbReference>
<dbReference type="InterPro" id="IPR000412">
    <property type="entry name" value="ABC_2_transport"/>
</dbReference>
<keyword evidence="11" id="KW-1185">Reference proteome</keyword>
<dbReference type="InterPro" id="IPR047817">
    <property type="entry name" value="ABC2_TM_bact-type"/>
</dbReference>
<keyword evidence="6" id="KW-0813">Transport</keyword>
<evidence type="ECO:0000256" key="4">
    <source>
        <dbReference type="ARBA" id="ARBA00023136"/>
    </source>
</evidence>
<keyword evidence="4 6" id="KW-0472">Membrane</keyword>
<sequence length="301" mass="31150">MPVDSTGEVDSPSAGNPTGPPRTVSVRPSDTIGRTGGAAGPALRGTSIRGQVLILAGRSLRAVLRDPRLILANLLAPLLMLVVFSQIFGSVAQTPSFPADTNYVDFLVPAILINATLQAAISSAFGLADDMTSGIVSRFRSLPVWPGSILLARSLADLVRSAVQLLLILILAAALLGFRPPGGIPGTIAAWGLALAVGTGLGWIFIAVACRVRDVELMQGTATLLTFPLMFCSNAFIPSEGLPGWLRTAAEINPMSYGIDAARALVLDRPVGSGAITAIVISVVVGVLAGVIAVRGFRRPL</sequence>
<evidence type="ECO:0000256" key="7">
    <source>
        <dbReference type="SAM" id="MobiDB-lite"/>
    </source>
</evidence>
<keyword evidence="6" id="KW-1003">Cell membrane</keyword>
<feature type="transmembrane region" description="Helical" evidence="6">
    <location>
        <begin position="275"/>
        <end position="297"/>
    </location>
</feature>
<keyword evidence="3 6" id="KW-1133">Transmembrane helix</keyword>
<evidence type="ECO:0000256" key="5">
    <source>
        <dbReference type="ARBA" id="ARBA00023251"/>
    </source>
</evidence>
<dbReference type="PANTHER" id="PTHR43229">
    <property type="entry name" value="NODULATION PROTEIN J"/>
    <property type="match status" value="1"/>
</dbReference>
<reference evidence="10" key="2">
    <citation type="submission" date="2016-06" db="EMBL/GenBank/DDBJ databases">
        <title>Heterologous expression of lasso peptides from actinobacteria using a SARP-dependent system.</title>
        <authorList>
            <person name="Zotchev S.B."/>
            <person name="Li Y."/>
        </authorList>
    </citation>
    <scope>NUCLEOTIDE SEQUENCE</scope>
    <source>
        <strain evidence="10">ADI 127-17</strain>
    </source>
</reference>
<dbReference type="EMBL" id="CP016076">
    <property type="protein sequence ID" value="APU13611.1"/>
    <property type="molecule type" value="Genomic_DNA"/>
</dbReference>
<dbReference type="InterPro" id="IPR051784">
    <property type="entry name" value="Nod_factor_ABC_transporter"/>
</dbReference>
<dbReference type="EMBL" id="KX379999">
    <property type="protein sequence ID" value="ARA91558.1"/>
    <property type="molecule type" value="Genomic_DNA"/>
</dbReference>
<keyword evidence="5" id="KW-0046">Antibiotic resistance</keyword>
<evidence type="ECO:0000313" key="9">
    <source>
        <dbReference type="EMBL" id="APU13611.1"/>
    </source>
</evidence>
<dbReference type="Pfam" id="PF01061">
    <property type="entry name" value="ABC2_membrane"/>
    <property type="match status" value="1"/>
</dbReference>
<feature type="transmembrane region" description="Helical" evidence="6">
    <location>
        <begin position="108"/>
        <end position="128"/>
    </location>
</feature>
<dbReference type="PROSITE" id="PS51012">
    <property type="entry name" value="ABC_TM2"/>
    <property type="match status" value="1"/>
</dbReference>
<feature type="transmembrane region" description="Helical" evidence="6">
    <location>
        <begin position="69"/>
        <end position="88"/>
    </location>
</feature>
<dbReference type="KEGG" id="acad:UA74_07710"/>
<evidence type="ECO:0000256" key="6">
    <source>
        <dbReference type="RuleBase" id="RU361157"/>
    </source>
</evidence>
<dbReference type="AlphaFoldDB" id="A0A1V0D9A7"/>
<evidence type="ECO:0000256" key="3">
    <source>
        <dbReference type="ARBA" id="ARBA00022989"/>
    </source>
</evidence>
<reference evidence="9" key="3">
    <citation type="journal article" date="2017" name="Antonie Van Leeuwenhoek">
        <title>Actinoalloteichus fjordicus sp. nov. isolated from marine sponges: phenotypic, chemotaxonomic and genomic characterisation.</title>
        <authorList>
            <person name="Nouioui I."/>
            <person name="Ruckert C."/>
            <person name="Willemse J."/>
            <person name="van Wezel G.P."/>
            <person name="Klenk H.P."/>
            <person name="Busche T."/>
            <person name="Kalinowski J."/>
            <person name="Bredholt H."/>
            <person name="Zotchev S.B."/>
        </authorList>
    </citation>
    <scope>NUCLEOTIDE SEQUENCE</scope>
    <source>
        <strain evidence="9">ADI127-7</strain>
    </source>
</reference>
<feature type="transmembrane region" description="Helical" evidence="6">
    <location>
        <begin position="217"/>
        <end position="237"/>
    </location>
</feature>
<evidence type="ECO:0000256" key="1">
    <source>
        <dbReference type="ARBA" id="ARBA00004141"/>
    </source>
</evidence>
<reference evidence="11" key="1">
    <citation type="submission" date="2016-06" db="EMBL/GenBank/DDBJ databases">
        <title>Complete genome sequence of Actinoalloteichus fjordicus DSM 46855 (=ADI127-17), type strain of the new species Actinoalloteichus fjordicus.</title>
        <authorList>
            <person name="Ruckert C."/>
            <person name="Nouioui I."/>
            <person name="Willmese J."/>
            <person name="van Wezel G."/>
            <person name="Klenk H.-P."/>
            <person name="Kalinowski J."/>
            <person name="Zotchev S.B."/>
        </authorList>
    </citation>
    <scope>NUCLEOTIDE SEQUENCE [LARGE SCALE GENOMIC DNA]</scope>
    <source>
        <strain evidence="11">ADI127-7</strain>
    </source>
</reference>
<proteinExistence type="inferred from homology"/>
<evidence type="ECO:0000256" key="2">
    <source>
        <dbReference type="ARBA" id="ARBA00022692"/>
    </source>
</evidence>
<dbReference type="InterPro" id="IPR013525">
    <property type="entry name" value="ABC2_TM"/>
</dbReference>
<evidence type="ECO:0000259" key="8">
    <source>
        <dbReference type="PROSITE" id="PS51012"/>
    </source>
</evidence>
<accession>A0A1V0D9A7</accession>
<evidence type="ECO:0000313" key="10">
    <source>
        <dbReference type="EMBL" id="ARA91558.1"/>
    </source>
</evidence>